<dbReference type="GO" id="GO:0009279">
    <property type="term" value="C:cell outer membrane"/>
    <property type="evidence" value="ECO:0007669"/>
    <property type="project" value="UniProtKB-SubCell"/>
</dbReference>
<keyword evidence="5" id="KW-0732">Signal</keyword>
<reference evidence="15 16" key="1">
    <citation type="journal article" date="2019" name="Nat. Microbiol.">
        <title>Mediterranean grassland soil C-N compound turnover is dependent on rainfall and depth, and is mediated by genomically divergent microorganisms.</title>
        <authorList>
            <person name="Diamond S."/>
            <person name="Andeer P.F."/>
            <person name="Li Z."/>
            <person name="Crits-Christoph A."/>
            <person name="Burstein D."/>
            <person name="Anantharaman K."/>
            <person name="Lane K.R."/>
            <person name="Thomas B.C."/>
            <person name="Pan C."/>
            <person name="Northen T.R."/>
            <person name="Banfield J.F."/>
        </authorList>
    </citation>
    <scope>NUCLEOTIDE SEQUENCE [LARGE SCALE GENOMIC DNA]</scope>
    <source>
        <strain evidence="15">WS_11</strain>
    </source>
</reference>
<feature type="domain" description="TonB-dependent receptor-like beta-barrel" evidence="13">
    <location>
        <begin position="422"/>
        <end position="880"/>
    </location>
</feature>
<evidence type="ECO:0000256" key="9">
    <source>
        <dbReference type="ARBA" id="ARBA00023237"/>
    </source>
</evidence>
<dbReference type="GO" id="GO:0030246">
    <property type="term" value="F:carbohydrate binding"/>
    <property type="evidence" value="ECO:0007669"/>
    <property type="project" value="InterPro"/>
</dbReference>
<protein>
    <submittedName>
        <fullName evidence="15">TonB-dependent receptor</fullName>
    </submittedName>
</protein>
<keyword evidence="8 15" id="KW-0675">Receptor</keyword>
<dbReference type="Gene3D" id="2.170.130.10">
    <property type="entry name" value="TonB-dependent receptor, plug domain"/>
    <property type="match status" value="1"/>
</dbReference>
<comment type="subcellular location">
    <subcellularLocation>
        <location evidence="1 10">Cell outer membrane</location>
        <topology evidence="1 10">Multi-pass membrane protein</topology>
    </subcellularLocation>
</comment>
<evidence type="ECO:0000256" key="8">
    <source>
        <dbReference type="ARBA" id="ARBA00023170"/>
    </source>
</evidence>
<evidence type="ECO:0000256" key="4">
    <source>
        <dbReference type="ARBA" id="ARBA00022692"/>
    </source>
</evidence>
<dbReference type="InterPro" id="IPR036942">
    <property type="entry name" value="Beta-barrel_TonB_sf"/>
</dbReference>
<dbReference type="GO" id="GO:0044718">
    <property type="term" value="P:siderophore transmembrane transport"/>
    <property type="evidence" value="ECO:0007669"/>
    <property type="project" value="TreeGrafter"/>
</dbReference>
<evidence type="ECO:0000256" key="1">
    <source>
        <dbReference type="ARBA" id="ARBA00004571"/>
    </source>
</evidence>
<dbReference type="SUPFAM" id="SSF49452">
    <property type="entry name" value="Starch-binding domain-like"/>
    <property type="match status" value="1"/>
</dbReference>
<dbReference type="InterPro" id="IPR000531">
    <property type="entry name" value="Beta-barrel_TonB"/>
</dbReference>
<feature type="domain" description="TonB-dependent receptor plug" evidence="14">
    <location>
        <begin position="185"/>
        <end position="278"/>
    </location>
</feature>
<comment type="similarity">
    <text evidence="10 11">Belongs to the TonB-dependent receptor family.</text>
</comment>
<keyword evidence="9 10" id="KW-0998">Cell outer membrane</keyword>
<dbReference type="InterPro" id="IPR039426">
    <property type="entry name" value="TonB-dep_rcpt-like"/>
</dbReference>
<dbReference type="GO" id="GO:0015344">
    <property type="term" value="F:siderophore uptake transmembrane transporter activity"/>
    <property type="evidence" value="ECO:0007669"/>
    <property type="project" value="TreeGrafter"/>
</dbReference>
<evidence type="ECO:0000259" key="13">
    <source>
        <dbReference type="Pfam" id="PF00593"/>
    </source>
</evidence>
<accession>A0A538UEN4</accession>
<dbReference type="Pfam" id="PF07715">
    <property type="entry name" value="Plug"/>
    <property type="match status" value="1"/>
</dbReference>
<dbReference type="SUPFAM" id="SSF56935">
    <property type="entry name" value="Porins"/>
    <property type="match status" value="1"/>
</dbReference>
<gene>
    <name evidence="15" type="ORF">E6K81_00090</name>
</gene>
<name>A0A538UEN4_UNCEI</name>
<dbReference type="Gene3D" id="2.60.40.1120">
    <property type="entry name" value="Carboxypeptidase-like, regulatory domain"/>
    <property type="match status" value="1"/>
</dbReference>
<evidence type="ECO:0000259" key="14">
    <source>
        <dbReference type="Pfam" id="PF07715"/>
    </source>
</evidence>
<evidence type="ECO:0000256" key="10">
    <source>
        <dbReference type="PROSITE-ProRule" id="PRU01360"/>
    </source>
</evidence>
<dbReference type="EMBL" id="VBPB01000001">
    <property type="protein sequence ID" value="TMQ74340.1"/>
    <property type="molecule type" value="Genomic_DNA"/>
</dbReference>
<dbReference type="Gene3D" id="2.40.170.20">
    <property type="entry name" value="TonB-dependent receptor, beta-barrel domain"/>
    <property type="match status" value="1"/>
</dbReference>
<sequence>MSPRLKTLKLVDSSADDWHGGAGILPAAHGGAVLHQGLTHMRTKGSSFVATALVAGLAIVLSGPAFPQAAPAAKAAPAATSGVGRIAGKVTDKNKEPIAFANIIVLGTRFGALTDEKGGFVLVGVPVGSVQVQVQPLGFEKQVQTVQVNAGVTTTVNFSFTNDSKIVKTLEEIEVRGEKRIDVKSSTTKQSITAEKLREIPVDNLMQAIGTKAGVVSSADGLHFRGGRTDEVKFQFDGVEVSDPLVGRTANIASLAVAGTEILSGGFDAEYGNALSGVVAVSTKEGTDRFGGEVRWDTDRYGDPSKTFDNYDRFTFGFGGPTPIKNLTYFATYEGSFQDTYLKSSMTKRDHTLLDFIQFGFRQSNQINTNFKLAYRANPRNKFTLETINNHSIQTPYDHIWSRQGYVKVTYDTIPGDPPRINPRYGTWSGTKDDSTFVPQNLPDHVPTTDDRFQQFTGVWTNQLSDKSVWTTRLSSVHFKTLSAVQGKEPWQYEIRSPEYWAGNQAAGSEQNPYFATHGDVPRYLKRDTGTLTLKSDFSTRKIKQHSLKTGLEVTYNRVQNLALTQPNVENDGLPGATRSSFLNYNPEGAAYFQDRWEYEGLVLNAGLRYDMFTPGDQVPTSDLPSGKRYKQQVSPRLGIAYPISDKDVLSFHYGWTYQTPTRSFVFENRGTGAAVGIQGNPDLQPETNIAYQAGVQHLFSRDLSGQFSVFFKDIYGLITTRQKPNDPEQTRVYYNGDYASARGFEASLAKSFSHKFSAEINYTYSLATGVASNPAEALQFLNGGRLYLPISEQPLDWDQRTTLSVQGQVRDPGKWGLRMLWTYGSGFPFTPAFRNERKSDPNLENSRRLPANSNLTIDGDKFYRVWGQNVTIFVDARNLLDVQNISNLVQNTGLNPYLNTAAGNDYQIYYSETGRAGGAYLKDINGDGLADWVPVNDPRVFGEGRNVRMGISVQF</sequence>
<evidence type="ECO:0000313" key="16">
    <source>
        <dbReference type="Proteomes" id="UP000319771"/>
    </source>
</evidence>
<keyword evidence="6 11" id="KW-0798">TonB box</keyword>
<evidence type="ECO:0000256" key="11">
    <source>
        <dbReference type="RuleBase" id="RU003357"/>
    </source>
</evidence>
<evidence type="ECO:0000256" key="6">
    <source>
        <dbReference type="ARBA" id="ARBA00023077"/>
    </source>
</evidence>
<proteinExistence type="inferred from homology"/>
<keyword evidence="3 10" id="KW-1134">Transmembrane beta strand</keyword>
<keyword evidence="12" id="KW-1133">Transmembrane helix</keyword>
<dbReference type="Pfam" id="PF13620">
    <property type="entry name" value="CarboxypepD_reg"/>
    <property type="match status" value="1"/>
</dbReference>
<dbReference type="PANTHER" id="PTHR30069:SF29">
    <property type="entry name" value="HEMOGLOBIN AND HEMOGLOBIN-HAPTOGLOBIN-BINDING PROTEIN 1-RELATED"/>
    <property type="match status" value="1"/>
</dbReference>
<evidence type="ECO:0000256" key="3">
    <source>
        <dbReference type="ARBA" id="ARBA00022452"/>
    </source>
</evidence>
<evidence type="ECO:0000313" key="15">
    <source>
        <dbReference type="EMBL" id="TMQ74340.1"/>
    </source>
</evidence>
<comment type="caution">
    <text evidence="15">The sequence shown here is derived from an EMBL/GenBank/DDBJ whole genome shotgun (WGS) entry which is preliminary data.</text>
</comment>
<dbReference type="PANTHER" id="PTHR30069">
    <property type="entry name" value="TONB-DEPENDENT OUTER MEMBRANE RECEPTOR"/>
    <property type="match status" value="1"/>
</dbReference>
<evidence type="ECO:0000256" key="7">
    <source>
        <dbReference type="ARBA" id="ARBA00023136"/>
    </source>
</evidence>
<organism evidence="15 16">
    <name type="scientific">Eiseniibacteriota bacterium</name>
    <dbReference type="NCBI Taxonomy" id="2212470"/>
    <lineage>
        <taxon>Bacteria</taxon>
        <taxon>Candidatus Eiseniibacteriota</taxon>
    </lineage>
</organism>
<dbReference type="AlphaFoldDB" id="A0A538UEN4"/>
<dbReference type="InterPro" id="IPR013784">
    <property type="entry name" value="Carb-bd-like_fold"/>
</dbReference>
<keyword evidence="7 10" id="KW-0472">Membrane</keyword>
<keyword evidence="2 10" id="KW-0813">Transport</keyword>
<dbReference type="InterPro" id="IPR037066">
    <property type="entry name" value="Plug_dom_sf"/>
</dbReference>
<dbReference type="Pfam" id="PF00593">
    <property type="entry name" value="TonB_dep_Rec_b-barrel"/>
    <property type="match status" value="1"/>
</dbReference>
<evidence type="ECO:0000256" key="5">
    <source>
        <dbReference type="ARBA" id="ARBA00022729"/>
    </source>
</evidence>
<keyword evidence="4 10" id="KW-0812">Transmembrane</keyword>
<evidence type="ECO:0000256" key="2">
    <source>
        <dbReference type="ARBA" id="ARBA00022448"/>
    </source>
</evidence>
<evidence type="ECO:0000256" key="12">
    <source>
        <dbReference type="SAM" id="Phobius"/>
    </source>
</evidence>
<dbReference type="InterPro" id="IPR012910">
    <property type="entry name" value="Plug_dom"/>
</dbReference>
<feature type="transmembrane region" description="Helical" evidence="12">
    <location>
        <begin position="48"/>
        <end position="66"/>
    </location>
</feature>
<dbReference type="Proteomes" id="UP000319771">
    <property type="component" value="Unassembled WGS sequence"/>
</dbReference>
<dbReference type="PROSITE" id="PS52016">
    <property type="entry name" value="TONB_DEPENDENT_REC_3"/>
    <property type="match status" value="1"/>
</dbReference>